<dbReference type="OrthoDB" id="185373at2759"/>
<dbReference type="STRING" id="914234.M2QEQ6"/>
<reference evidence="3 4" key="1">
    <citation type="journal article" date="2012" name="Proc. Natl. Acad. Sci. U.S.A.">
        <title>Comparative genomics of Ceriporiopsis subvermispora and Phanerochaete chrysosporium provide insight into selective ligninolysis.</title>
        <authorList>
            <person name="Fernandez-Fueyo E."/>
            <person name="Ruiz-Duenas F.J."/>
            <person name="Ferreira P."/>
            <person name="Floudas D."/>
            <person name="Hibbett D.S."/>
            <person name="Canessa P."/>
            <person name="Larrondo L.F."/>
            <person name="James T.Y."/>
            <person name="Seelenfreund D."/>
            <person name="Lobos S."/>
            <person name="Polanco R."/>
            <person name="Tello M."/>
            <person name="Honda Y."/>
            <person name="Watanabe T."/>
            <person name="Watanabe T."/>
            <person name="Ryu J.S."/>
            <person name="Kubicek C.P."/>
            <person name="Schmoll M."/>
            <person name="Gaskell J."/>
            <person name="Hammel K.E."/>
            <person name="St John F.J."/>
            <person name="Vanden Wymelenberg A."/>
            <person name="Sabat G."/>
            <person name="Splinter BonDurant S."/>
            <person name="Syed K."/>
            <person name="Yadav J.S."/>
            <person name="Doddapaneni H."/>
            <person name="Subramanian V."/>
            <person name="Lavin J.L."/>
            <person name="Oguiza J.A."/>
            <person name="Perez G."/>
            <person name="Pisabarro A.G."/>
            <person name="Ramirez L."/>
            <person name="Santoyo F."/>
            <person name="Master E."/>
            <person name="Coutinho P.M."/>
            <person name="Henrissat B."/>
            <person name="Lombard V."/>
            <person name="Magnuson J.K."/>
            <person name="Kuees U."/>
            <person name="Hori C."/>
            <person name="Igarashi K."/>
            <person name="Samejima M."/>
            <person name="Held B.W."/>
            <person name="Barry K.W."/>
            <person name="LaButti K.M."/>
            <person name="Lapidus A."/>
            <person name="Lindquist E.A."/>
            <person name="Lucas S.M."/>
            <person name="Riley R."/>
            <person name="Salamov A.A."/>
            <person name="Hoffmeister D."/>
            <person name="Schwenk D."/>
            <person name="Hadar Y."/>
            <person name="Yarden O."/>
            <person name="de Vries R.P."/>
            <person name="Wiebenga A."/>
            <person name="Stenlid J."/>
            <person name="Eastwood D."/>
            <person name="Grigoriev I.V."/>
            <person name="Berka R.M."/>
            <person name="Blanchette R.A."/>
            <person name="Kersten P."/>
            <person name="Martinez A.T."/>
            <person name="Vicuna R."/>
            <person name="Cullen D."/>
        </authorList>
    </citation>
    <scope>NUCLEOTIDE SEQUENCE [LARGE SCALE GENOMIC DNA]</scope>
    <source>
        <strain evidence="3 4">B</strain>
    </source>
</reference>
<dbReference type="Pfam" id="PF13812">
    <property type="entry name" value="PPR_3"/>
    <property type="match status" value="1"/>
</dbReference>
<dbReference type="Proteomes" id="UP000016930">
    <property type="component" value="Unassembled WGS sequence"/>
</dbReference>
<evidence type="ECO:0000256" key="2">
    <source>
        <dbReference type="SAM" id="MobiDB-lite"/>
    </source>
</evidence>
<feature type="region of interest" description="Disordered" evidence="2">
    <location>
        <begin position="746"/>
        <end position="775"/>
    </location>
</feature>
<dbReference type="PROSITE" id="PS51375">
    <property type="entry name" value="PPR"/>
    <property type="match status" value="1"/>
</dbReference>
<gene>
    <name evidence="3" type="ORF">CERSUDRAFT_116278</name>
</gene>
<dbReference type="PANTHER" id="PTHR47939">
    <property type="entry name" value="MEMBRANE-ASSOCIATED SALT-INDUCIBLE PROTEIN-LIKE"/>
    <property type="match status" value="1"/>
</dbReference>
<evidence type="ECO:0000313" key="4">
    <source>
        <dbReference type="Proteomes" id="UP000016930"/>
    </source>
</evidence>
<sequence length="775" mass="88331">MASWPISHSLYSPLVRTSARLALPSWATRTRILSSLKSIAYDQACTIETPTMQELKKMPYPSTPLDTSIFEEPSGEYHELSAGREPYVGVSKPQGSNHLLLQLIQEGRFDDADQVYADLTALGADIPPDVIFSKAAKHVLHSWRQSHKERLVPFTRWWSLIPDTSSEQYDIRPIQSIILNETQPDLPLMTEFALIATRKGYGSQVSAALVKKVFRYAASAMSVGFLTALHQALVKNVDPDALYGQVRRRYRYRLRLWYSAAVHSLMSAKMIPQAVEVMSLTRERGVSLSPKLYPSILRKLREATDMERLQLVQDMYRTQFSLDADSPLPFKISSPRSSSPAEDILPAGQAARFSNRPSLSGALRAIRHSFRHGKAVPSPSSLATFIAAYQAQSQHAPKIIKILRRRARKNYFTLSMWALAEMLVHERAGEREKCIWTFNQYFHLIAVPNRIPHFVMRLHRRAARSRRASPYQPEFTLPRIPRLKMKMWPMPHHTAVIWRCAIKGARNKEYLELMYRSFLARVEQSKKEDGLRHVLTPVVVRGLERKQKSPPPALDTLDMLELDEVDYFRPVPSALSYDAGHFNAFASEFARRFGPRRAARVLVDMHRLSVKPNVYTYTIIIDAFAQTGKRDLILAMLGRMERDISSPSGLQTDPYADSYQWLNGSFSYPNANVVTYTAAIVWFVKLEQWQDAAILAERLFEKLKYAPGTNAYIDEYLLQLATHVPRVRDLMGDFTWPDLPTRPTPAWARASTPDPITDPTPAPSSLSNRLRVLRE</sequence>
<organism evidence="3 4">
    <name type="scientific">Ceriporiopsis subvermispora (strain B)</name>
    <name type="common">White-rot fungus</name>
    <name type="synonym">Gelatoporia subvermispora</name>
    <dbReference type="NCBI Taxonomy" id="914234"/>
    <lineage>
        <taxon>Eukaryota</taxon>
        <taxon>Fungi</taxon>
        <taxon>Dikarya</taxon>
        <taxon>Basidiomycota</taxon>
        <taxon>Agaricomycotina</taxon>
        <taxon>Agaricomycetes</taxon>
        <taxon>Polyporales</taxon>
        <taxon>Gelatoporiaceae</taxon>
        <taxon>Gelatoporia</taxon>
    </lineage>
</organism>
<dbReference type="AlphaFoldDB" id="M2QEQ6"/>
<dbReference type="EMBL" id="KB445800">
    <property type="protein sequence ID" value="EMD35533.1"/>
    <property type="molecule type" value="Genomic_DNA"/>
</dbReference>
<proteinExistence type="predicted"/>
<dbReference type="InterPro" id="IPR050667">
    <property type="entry name" value="PPR-containing_protein"/>
</dbReference>
<feature type="repeat" description="PPR" evidence="1">
    <location>
        <begin position="613"/>
        <end position="647"/>
    </location>
</feature>
<protein>
    <recommendedName>
        <fullName evidence="5">Pentacotripeptide-repeat region of PRORP domain-containing protein</fullName>
    </recommendedName>
</protein>
<dbReference type="HOGENOM" id="CLU_017541_0_0_1"/>
<dbReference type="PANTHER" id="PTHR47939:SF5">
    <property type="entry name" value="PENTACOTRIPEPTIDE-REPEAT REGION OF PRORP DOMAIN-CONTAINING PROTEIN"/>
    <property type="match status" value="1"/>
</dbReference>
<dbReference type="Gene3D" id="1.25.40.10">
    <property type="entry name" value="Tetratricopeptide repeat domain"/>
    <property type="match status" value="1"/>
</dbReference>
<keyword evidence="4" id="KW-1185">Reference proteome</keyword>
<dbReference type="InterPro" id="IPR011990">
    <property type="entry name" value="TPR-like_helical_dom_sf"/>
</dbReference>
<evidence type="ECO:0000313" key="3">
    <source>
        <dbReference type="EMBL" id="EMD35533.1"/>
    </source>
</evidence>
<name>M2QEQ6_CERS8</name>
<evidence type="ECO:0008006" key="5">
    <source>
        <dbReference type="Google" id="ProtNLM"/>
    </source>
</evidence>
<dbReference type="InterPro" id="IPR002885">
    <property type="entry name" value="PPR_rpt"/>
</dbReference>
<evidence type="ECO:0000256" key="1">
    <source>
        <dbReference type="PROSITE-ProRule" id="PRU00708"/>
    </source>
</evidence>
<accession>M2QEQ6</accession>